<comment type="activity regulation">
    <text evidence="12">Activated by a monovalent cation that binds near, but not in, the active site. The most likely occupant of the site in vivo is potassium. Ion binding induces a conformational change that may alter substrate affinity.</text>
</comment>
<feature type="binding site" evidence="12">
    <location>
        <begin position="42"/>
        <end position="46"/>
    </location>
    <ligand>
        <name>substrate</name>
    </ligand>
</feature>
<dbReference type="CDD" id="cd01174">
    <property type="entry name" value="ribokinase"/>
    <property type="match status" value="1"/>
</dbReference>
<keyword evidence="10 12" id="KW-0630">Potassium</keyword>
<feature type="binding site" evidence="12">
    <location>
        <position position="237"/>
    </location>
    <ligand>
        <name>K(+)</name>
        <dbReference type="ChEBI" id="CHEBI:29103"/>
    </ligand>
</feature>
<dbReference type="InterPro" id="IPR029056">
    <property type="entry name" value="Ribokinase-like"/>
</dbReference>
<dbReference type="PANTHER" id="PTHR10584:SF166">
    <property type="entry name" value="RIBOKINASE"/>
    <property type="match status" value="1"/>
</dbReference>
<comment type="catalytic activity">
    <reaction evidence="12">
        <text>D-ribose + ATP = D-ribose 5-phosphate + ADP + H(+)</text>
        <dbReference type="Rhea" id="RHEA:13697"/>
        <dbReference type="ChEBI" id="CHEBI:15378"/>
        <dbReference type="ChEBI" id="CHEBI:30616"/>
        <dbReference type="ChEBI" id="CHEBI:47013"/>
        <dbReference type="ChEBI" id="CHEBI:78346"/>
        <dbReference type="ChEBI" id="CHEBI:456216"/>
        <dbReference type="EC" id="2.7.1.15"/>
    </reaction>
</comment>
<evidence type="ECO:0000256" key="6">
    <source>
        <dbReference type="ARBA" id="ARBA00022741"/>
    </source>
</evidence>
<keyword evidence="7 12" id="KW-0418">Kinase</keyword>
<evidence type="ECO:0000256" key="5">
    <source>
        <dbReference type="ARBA" id="ARBA00022723"/>
    </source>
</evidence>
<comment type="caution">
    <text evidence="12">Lacks conserved residue(s) required for the propagation of feature annotation.</text>
</comment>
<evidence type="ECO:0000313" key="15">
    <source>
        <dbReference type="Proteomes" id="UP001596036"/>
    </source>
</evidence>
<evidence type="ECO:0000256" key="2">
    <source>
        <dbReference type="ARBA" id="ARBA00012035"/>
    </source>
</evidence>
<evidence type="ECO:0000256" key="11">
    <source>
        <dbReference type="ARBA" id="ARBA00023277"/>
    </source>
</evidence>
<proteinExistence type="inferred from homology"/>
<keyword evidence="5 12" id="KW-0479">Metal-binding</keyword>
<dbReference type="EC" id="2.7.1.15" evidence="2 12"/>
<dbReference type="Pfam" id="PF00294">
    <property type="entry name" value="PfkB"/>
    <property type="match status" value="1"/>
</dbReference>
<evidence type="ECO:0000256" key="8">
    <source>
        <dbReference type="ARBA" id="ARBA00022840"/>
    </source>
</evidence>
<gene>
    <name evidence="12" type="primary">rbsK</name>
    <name evidence="14" type="ORF">ACFPN1_00670</name>
</gene>
<comment type="caution">
    <text evidence="14">The sequence shown here is derived from an EMBL/GenBank/DDBJ whole genome shotgun (WGS) entry which is preliminary data.</text>
</comment>
<keyword evidence="11 12" id="KW-0119">Carbohydrate metabolism</keyword>
<reference evidence="15" key="1">
    <citation type="journal article" date="2019" name="Int. J. Syst. Evol. Microbiol.">
        <title>The Global Catalogue of Microorganisms (GCM) 10K type strain sequencing project: providing services to taxonomists for standard genome sequencing and annotation.</title>
        <authorList>
            <consortium name="The Broad Institute Genomics Platform"/>
            <consortium name="The Broad Institute Genome Sequencing Center for Infectious Disease"/>
            <person name="Wu L."/>
            <person name="Ma J."/>
        </authorList>
    </citation>
    <scope>NUCLEOTIDE SEQUENCE [LARGE SCALE GENOMIC DNA]</scope>
    <source>
        <strain evidence="15">KACC 11407</strain>
    </source>
</reference>
<feature type="binding site" evidence="12">
    <location>
        <position position="243"/>
    </location>
    <ligand>
        <name>substrate</name>
    </ligand>
</feature>
<dbReference type="InterPro" id="IPR002173">
    <property type="entry name" value="Carboh/pur_kinase_PfkB_CS"/>
</dbReference>
<dbReference type="InterPro" id="IPR011611">
    <property type="entry name" value="PfkB_dom"/>
</dbReference>
<dbReference type="InterPro" id="IPR011877">
    <property type="entry name" value="Ribokinase"/>
</dbReference>
<feature type="binding site" evidence="12">
    <location>
        <position position="278"/>
    </location>
    <ligand>
        <name>K(+)</name>
        <dbReference type="ChEBI" id="CHEBI:29103"/>
    </ligand>
</feature>
<keyword evidence="6 12" id="KW-0547">Nucleotide-binding</keyword>
<comment type="similarity">
    <text evidence="1">Belongs to the carbohydrate kinase pfkB family.</text>
</comment>
<dbReference type="PANTHER" id="PTHR10584">
    <property type="entry name" value="SUGAR KINASE"/>
    <property type="match status" value="1"/>
</dbReference>
<evidence type="ECO:0000313" key="14">
    <source>
        <dbReference type="EMBL" id="MFC5568577.1"/>
    </source>
</evidence>
<evidence type="ECO:0000256" key="12">
    <source>
        <dbReference type="HAMAP-Rule" id="MF_01987"/>
    </source>
</evidence>
<dbReference type="EMBL" id="JBHSNM010000001">
    <property type="protein sequence ID" value="MFC5568577.1"/>
    <property type="molecule type" value="Genomic_DNA"/>
</dbReference>
<feature type="binding site" evidence="12">
    <location>
        <begin position="211"/>
        <end position="216"/>
    </location>
    <ligand>
        <name>ATP</name>
        <dbReference type="ChEBI" id="CHEBI:30616"/>
    </ligand>
</feature>
<keyword evidence="9 12" id="KW-0460">Magnesium</keyword>
<feature type="binding site" evidence="12">
    <location>
        <begin position="14"/>
        <end position="16"/>
    </location>
    <ligand>
        <name>substrate</name>
    </ligand>
</feature>
<comment type="pathway">
    <text evidence="12">Carbohydrate metabolism; D-ribose degradation; D-ribose 5-phosphate from beta-D-ribopyranose: step 2/2.</text>
</comment>
<evidence type="ECO:0000256" key="4">
    <source>
        <dbReference type="ARBA" id="ARBA00022679"/>
    </source>
</evidence>
<evidence type="ECO:0000259" key="13">
    <source>
        <dbReference type="Pfam" id="PF00294"/>
    </source>
</evidence>
<evidence type="ECO:0000256" key="3">
    <source>
        <dbReference type="ARBA" id="ARBA00016943"/>
    </source>
</evidence>
<comment type="cofactor">
    <cofactor evidence="12">
        <name>Mg(2+)</name>
        <dbReference type="ChEBI" id="CHEBI:18420"/>
    </cofactor>
    <text evidence="12">Requires a divalent cation, most likely magnesium in vivo, as an electrophilic catalyst to aid phosphoryl group transfer. It is the chelate of the metal and the nucleotide that is the actual substrate.</text>
</comment>
<dbReference type="GO" id="GO:0004747">
    <property type="term" value="F:ribokinase activity"/>
    <property type="evidence" value="ECO:0007669"/>
    <property type="project" value="UniProtKB-EC"/>
</dbReference>
<keyword evidence="4 12" id="KW-0808">Transferase</keyword>
<comment type="function">
    <text evidence="12">Catalyzes the phosphorylation of ribose at O-5 in a reaction requiring ATP and magnesium. The resulting D-ribose-5-phosphate can then be used either for sythesis of nucleotides, histidine, and tryptophan, or as a component of the pentose phosphate pathway.</text>
</comment>
<comment type="subcellular location">
    <subcellularLocation>
        <location evidence="12">Cytoplasm</location>
    </subcellularLocation>
</comment>
<dbReference type="PRINTS" id="PR00990">
    <property type="entry name" value="RIBOKINASE"/>
</dbReference>
<feature type="binding site" evidence="12">
    <location>
        <position position="138"/>
    </location>
    <ligand>
        <name>substrate</name>
    </ligand>
</feature>
<evidence type="ECO:0000256" key="10">
    <source>
        <dbReference type="ARBA" id="ARBA00022958"/>
    </source>
</evidence>
<dbReference type="HAMAP" id="MF_01987">
    <property type="entry name" value="Ribokinase"/>
    <property type="match status" value="1"/>
</dbReference>
<feature type="domain" description="Carbohydrate kinase PfkB" evidence="13">
    <location>
        <begin position="7"/>
        <end position="285"/>
    </location>
</feature>
<evidence type="ECO:0000256" key="1">
    <source>
        <dbReference type="ARBA" id="ARBA00005380"/>
    </source>
</evidence>
<dbReference type="Proteomes" id="UP001596036">
    <property type="component" value="Unassembled WGS sequence"/>
</dbReference>
<feature type="binding site" evidence="12">
    <location>
        <position position="273"/>
    </location>
    <ligand>
        <name>K(+)</name>
        <dbReference type="ChEBI" id="CHEBI:29103"/>
    </ligand>
</feature>
<dbReference type="Gene3D" id="3.40.1190.20">
    <property type="match status" value="1"/>
</dbReference>
<evidence type="ECO:0000256" key="7">
    <source>
        <dbReference type="ARBA" id="ARBA00022777"/>
    </source>
</evidence>
<comment type="similarity">
    <text evidence="12">Belongs to the carbohydrate kinase PfkB family. Ribokinase subfamily.</text>
</comment>
<feature type="binding site" evidence="12">
    <location>
        <begin position="242"/>
        <end position="243"/>
    </location>
    <ligand>
        <name>ATP</name>
        <dbReference type="ChEBI" id="CHEBI:30616"/>
    </ligand>
</feature>
<keyword evidence="15" id="KW-1185">Reference proteome</keyword>
<dbReference type="PROSITE" id="PS00584">
    <property type="entry name" value="PFKB_KINASES_2"/>
    <property type="match status" value="1"/>
</dbReference>
<keyword evidence="8 12" id="KW-0067">ATP-binding</keyword>
<accession>A0ABW0SHR6</accession>
<comment type="subunit">
    <text evidence="12">Homodimer.</text>
</comment>
<dbReference type="RefSeq" id="WP_386752117.1">
    <property type="nucleotide sequence ID" value="NZ_JBHSNM010000001.1"/>
</dbReference>
<feature type="binding site" evidence="12">
    <location>
        <position position="182"/>
    </location>
    <ligand>
        <name>ATP</name>
        <dbReference type="ChEBI" id="CHEBI:30616"/>
    </ligand>
</feature>
<feature type="binding site" evidence="12">
    <location>
        <position position="282"/>
    </location>
    <ligand>
        <name>K(+)</name>
        <dbReference type="ChEBI" id="CHEBI:29103"/>
    </ligand>
</feature>
<feature type="active site" description="Proton acceptor" evidence="12">
    <location>
        <position position="243"/>
    </location>
</feature>
<feature type="binding site" evidence="12">
    <location>
        <position position="239"/>
    </location>
    <ligand>
        <name>K(+)</name>
        <dbReference type="ChEBI" id="CHEBI:29103"/>
    </ligand>
</feature>
<feature type="binding site" evidence="12">
    <location>
        <position position="276"/>
    </location>
    <ligand>
        <name>K(+)</name>
        <dbReference type="ChEBI" id="CHEBI:29103"/>
    </ligand>
</feature>
<protein>
    <recommendedName>
        <fullName evidence="3 12">Ribokinase</fullName>
        <shortName evidence="12">RK</shortName>
        <ecNumber evidence="2 12">2.7.1.15</ecNumber>
    </recommendedName>
</protein>
<dbReference type="SUPFAM" id="SSF53613">
    <property type="entry name" value="Ribokinase-like"/>
    <property type="match status" value="1"/>
</dbReference>
<evidence type="ECO:0000256" key="9">
    <source>
        <dbReference type="ARBA" id="ARBA00022842"/>
    </source>
</evidence>
<sequence>MTSGNTVLVAGSANLDFVVRAPHIPAPGETVLGSDFSTFPGGKGANQAVACARAGGVRTRMLLALGNDAYALPLEHSLREAGVEAHIVRTGEPTGVAFICVSDEAENAITVAPGANSQLRPEHLPDLAGVTHLLLQLETPLDPVLAWAQAARAAGVRVVLNAAPAQALPQTLLESVDVLIANEGELAAVTGVEDDMAAAVARLGRVDVIVTLGARGSCAHTQGGWVLQPAFEVDAVDTTGAGDTYCGAFVAALAAGDTFAEAMRRAAAASALACTRMGAQASIPARAEVELMLAQGRELARDELRRYCEMSRGSSSLIP</sequence>
<name>A0ABW0SHR6_9GAMM</name>
<dbReference type="InterPro" id="IPR002139">
    <property type="entry name" value="Ribo/fructo_kinase"/>
</dbReference>
<keyword evidence="12" id="KW-0963">Cytoplasm</keyword>
<organism evidence="14 15">
    <name type="scientific">Lysobacter yangpyeongensis</name>
    <dbReference type="NCBI Taxonomy" id="346182"/>
    <lineage>
        <taxon>Bacteria</taxon>
        <taxon>Pseudomonadati</taxon>
        <taxon>Pseudomonadota</taxon>
        <taxon>Gammaproteobacteria</taxon>
        <taxon>Lysobacterales</taxon>
        <taxon>Lysobacteraceae</taxon>
        <taxon>Lysobacter</taxon>
    </lineage>
</organism>